<keyword evidence="1" id="KW-0479">Metal-binding</keyword>
<dbReference type="Gene3D" id="3.40.720.10">
    <property type="entry name" value="Alkaline Phosphatase, subunit A"/>
    <property type="match status" value="1"/>
</dbReference>
<accession>A0A1G7G7F2</accession>
<organism evidence="4 5">
    <name type="scientific">Salipiger thiooxidans</name>
    <dbReference type="NCBI Taxonomy" id="282683"/>
    <lineage>
        <taxon>Bacteria</taxon>
        <taxon>Pseudomonadati</taxon>
        <taxon>Pseudomonadota</taxon>
        <taxon>Alphaproteobacteria</taxon>
        <taxon>Rhodobacterales</taxon>
        <taxon>Roseobacteraceae</taxon>
        <taxon>Salipiger</taxon>
    </lineage>
</organism>
<keyword evidence="5" id="KW-1185">Reference proteome</keyword>
<dbReference type="SUPFAM" id="SSF53649">
    <property type="entry name" value="Alkaline phosphatase-like"/>
    <property type="match status" value="1"/>
</dbReference>
<evidence type="ECO:0000313" key="4">
    <source>
        <dbReference type="EMBL" id="SDE83995.1"/>
    </source>
</evidence>
<dbReference type="GO" id="GO:0005737">
    <property type="term" value="C:cytoplasm"/>
    <property type="evidence" value="ECO:0007669"/>
    <property type="project" value="TreeGrafter"/>
</dbReference>
<dbReference type="Proteomes" id="UP000198994">
    <property type="component" value="Unassembled WGS sequence"/>
</dbReference>
<keyword evidence="2" id="KW-0378">Hydrolase</keyword>
<dbReference type="PANTHER" id="PTHR45953">
    <property type="entry name" value="IDURONATE 2-SULFATASE"/>
    <property type="match status" value="1"/>
</dbReference>
<gene>
    <name evidence="4" type="ORF">SAMN04488105_108176</name>
</gene>
<evidence type="ECO:0000256" key="1">
    <source>
        <dbReference type="ARBA" id="ARBA00022723"/>
    </source>
</evidence>
<name>A0A1G7G7F2_9RHOB</name>
<dbReference type="EMBL" id="FNAV01000008">
    <property type="protein sequence ID" value="SDE83995.1"/>
    <property type="molecule type" value="Genomic_DNA"/>
</dbReference>
<dbReference type="GO" id="GO:0008484">
    <property type="term" value="F:sulfuric ester hydrolase activity"/>
    <property type="evidence" value="ECO:0007669"/>
    <property type="project" value="TreeGrafter"/>
</dbReference>
<feature type="domain" description="Sulfatase N-terminal" evidence="3">
    <location>
        <begin position="3"/>
        <end position="83"/>
    </location>
</feature>
<proteinExistence type="predicted"/>
<dbReference type="PANTHER" id="PTHR45953:SF1">
    <property type="entry name" value="IDURONATE 2-SULFATASE"/>
    <property type="match status" value="1"/>
</dbReference>
<evidence type="ECO:0000313" key="5">
    <source>
        <dbReference type="Proteomes" id="UP000198994"/>
    </source>
</evidence>
<evidence type="ECO:0000256" key="2">
    <source>
        <dbReference type="ARBA" id="ARBA00022801"/>
    </source>
</evidence>
<dbReference type="STRING" id="282683.SAMN04488105_108176"/>
<sequence length="184" mass="20532">MDTPNIDRLVAHGVSFEHCHVTAPFCVPSRASLFLGYPPHTNGVLANGTEWSRTWVSDLAHAGYHCVNIGKMYTIPYDAKAGFLERFVVDARWFTDEWDKAILNAGHAKPGRLSDRKRGLPAHARRLRVDARGQAAFRQLHWRLHRVAARQQAQGRAAVSVHRLPRPAPALRSDAGIPRDIHGA</sequence>
<dbReference type="AlphaFoldDB" id="A0A1G7G7F2"/>
<protein>
    <submittedName>
        <fullName evidence="4">Sulfatase</fullName>
    </submittedName>
</protein>
<dbReference type="GO" id="GO:0046872">
    <property type="term" value="F:metal ion binding"/>
    <property type="evidence" value="ECO:0007669"/>
    <property type="project" value="UniProtKB-KW"/>
</dbReference>
<reference evidence="5" key="1">
    <citation type="submission" date="2016-10" db="EMBL/GenBank/DDBJ databases">
        <authorList>
            <person name="Varghese N."/>
            <person name="Submissions S."/>
        </authorList>
    </citation>
    <scope>NUCLEOTIDE SEQUENCE [LARGE SCALE GENOMIC DNA]</scope>
    <source>
        <strain evidence="5">DSM 10146</strain>
    </source>
</reference>
<dbReference type="InterPro" id="IPR017850">
    <property type="entry name" value="Alkaline_phosphatase_core_sf"/>
</dbReference>
<evidence type="ECO:0000259" key="3">
    <source>
        <dbReference type="Pfam" id="PF00884"/>
    </source>
</evidence>
<dbReference type="Pfam" id="PF00884">
    <property type="entry name" value="Sulfatase"/>
    <property type="match status" value="1"/>
</dbReference>
<dbReference type="InterPro" id="IPR000917">
    <property type="entry name" value="Sulfatase_N"/>
</dbReference>